<evidence type="ECO:0000313" key="2">
    <source>
        <dbReference type="EMBL" id="RAV99166.1"/>
    </source>
</evidence>
<dbReference type="GO" id="GO:2001070">
    <property type="term" value="F:starch binding"/>
    <property type="evidence" value="ECO:0007669"/>
    <property type="project" value="InterPro"/>
</dbReference>
<organism evidence="2 3">
    <name type="scientific">Pseudochryseolinea flava</name>
    <dbReference type="NCBI Taxonomy" id="2059302"/>
    <lineage>
        <taxon>Bacteria</taxon>
        <taxon>Pseudomonadati</taxon>
        <taxon>Bacteroidota</taxon>
        <taxon>Cytophagia</taxon>
        <taxon>Cytophagales</taxon>
        <taxon>Fulvivirgaceae</taxon>
        <taxon>Pseudochryseolinea</taxon>
    </lineage>
</organism>
<dbReference type="OrthoDB" id="975117at2"/>
<feature type="domain" description="SusE outer membrane protein" evidence="1">
    <location>
        <begin position="18"/>
        <end position="124"/>
    </location>
</feature>
<dbReference type="GO" id="GO:0019867">
    <property type="term" value="C:outer membrane"/>
    <property type="evidence" value="ECO:0007669"/>
    <property type="project" value="InterPro"/>
</dbReference>
<reference evidence="2 3" key="1">
    <citation type="submission" date="2018-06" db="EMBL/GenBank/DDBJ databases">
        <title>Chryseolinea flavus sp. nov., a member of the phylum Bacteroidetes isolated from soil.</title>
        <authorList>
            <person name="Li Y."/>
            <person name="Wang J."/>
        </authorList>
    </citation>
    <scope>NUCLEOTIDE SEQUENCE [LARGE SCALE GENOMIC DNA]</scope>
    <source>
        <strain evidence="2 3">SDU1-6</strain>
    </source>
</reference>
<evidence type="ECO:0000313" key="3">
    <source>
        <dbReference type="Proteomes" id="UP000251889"/>
    </source>
</evidence>
<dbReference type="InterPro" id="IPR025970">
    <property type="entry name" value="SusE"/>
</dbReference>
<keyword evidence="3" id="KW-1185">Reference proteome</keyword>
<dbReference type="RefSeq" id="WP_112748680.1">
    <property type="nucleotide sequence ID" value="NZ_QMFY01000012.1"/>
</dbReference>
<protein>
    <recommendedName>
        <fullName evidence="1">SusE outer membrane protein domain-containing protein</fullName>
    </recommendedName>
</protein>
<dbReference type="Pfam" id="PF14292">
    <property type="entry name" value="SusE"/>
    <property type="match status" value="1"/>
</dbReference>
<gene>
    <name evidence="2" type="ORF">DQQ10_19900</name>
</gene>
<dbReference type="CDD" id="cd12956">
    <property type="entry name" value="CBM_SusE-F_like"/>
    <property type="match status" value="1"/>
</dbReference>
<evidence type="ECO:0000259" key="1">
    <source>
        <dbReference type="Pfam" id="PF14292"/>
    </source>
</evidence>
<accession>A0A364XZU9</accession>
<comment type="caution">
    <text evidence="2">The sequence shown here is derived from an EMBL/GenBank/DDBJ whole genome shotgun (WGS) entry which is preliminary data.</text>
</comment>
<name>A0A364XZU9_9BACT</name>
<sequence>MKYLSIFFMLLVLCACEKDETKAVLSPNSTPATITSQANGFEKEITPETLAESLEFTWNEANYGVETQVTYTVEIGTTDAFENPTVVGTSNTNKLAVLLGDLNTKLLNDLELPANETSSLQLRVVASIGGKYALQSNPVGIKIKTYKAEDAKPASLWLPGGYQGWNPATAPVIYSIGGDEFEGYVYIKEGTGFKFTSDPDWVHTNYGYAGVTGKLTTDGAADGMSIQTEGYYRLKANIAELTYEIQLVSTWGMIGTATPNNWDASTPMTYNKDTDEWTATLDLKAGALKFRANNDWGLNYGPENSNLLTGKLIHTDGAISISEDGNYTVVLDFSRAVAPYEYAYKVTKN</sequence>
<dbReference type="EMBL" id="QMFY01000012">
    <property type="protein sequence ID" value="RAV99166.1"/>
    <property type="molecule type" value="Genomic_DNA"/>
</dbReference>
<dbReference type="AlphaFoldDB" id="A0A364XZU9"/>
<dbReference type="CDD" id="cd12967">
    <property type="entry name" value="CBM_SusE-F_like_u1"/>
    <property type="match status" value="1"/>
</dbReference>
<dbReference type="Proteomes" id="UP000251889">
    <property type="component" value="Unassembled WGS sequence"/>
</dbReference>
<dbReference type="Gene3D" id="2.60.40.3620">
    <property type="match status" value="2"/>
</dbReference>
<dbReference type="PROSITE" id="PS51257">
    <property type="entry name" value="PROKAR_LIPOPROTEIN"/>
    <property type="match status" value="1"/>
</dbReference>
<proteinExistence type="predicted"/>